<keyword evidence="2" id="KW-1185">Reference proteome</keyword>
<dbReference type="OrthoDB" id="8402133at2"/>
<evidence type="ECO:0000313" key="1">
    <source>
        <dbReference type="EMBL" id="SSC67684.1"/>
    </source>
</evidence>
<dbReference type="RefSeq" id="WP_115670251.1">
    <property type="nucleotide sequence ID" value="NZ_UEYP01000005.1"/>
</dbReference>
<sequence>MAKTDHPELERAREERHEARWRIIGTLDLRYRCDTLNHPLCRNRSCRRNRLCSGPMLATPRQGPAIARERDLGLSGAAVACLPACIVNAERKIFDYLVETTLPQIDAMLSEDDPLTLEYGFRKPNRRQRRLDARLARDHPDP</sequence>
<evidence type="ECO:0000313" key="2">
    <source>
        <dbReference type="Proteomes" id="UP000254764"/>
    </source>
</evidence>
<protein>
    <submittedName>
        <fullName evidence="1">Uncharacterized protein</fullName>
    </submittedName>
</protein>
<proteinExistence type="predicted"/>
<dbReference type="EMBL" id="UEYP01000005">
    <property type="protein sequence ID" value="SSC67684.1"/>
    <property type="molecule type" value="Genomic_DNA"/>
</dbReference>
<dbReference type="STRING" id="1336235.GCA_000518785_04282"/>
<name>A0A376AIV4_9HYPH</name>
<accession>A0A376AIV4</accession>
<reference evidence="2" key="1">
    <citation type="submission" date="2018-07" db="EMBL/GenBank/DDBJ databases">
        <authorList>
            <person name="Peiro R."/>
            <person name="Begona"/>
            <person name="Cbmso G."/>
            <person name="Lopez M."/>
            <person name="Gonzalez S."/>
        </authorList>
    </citation>
    <scope>NUCLEOTIDE SEQUENCE [LARGE SCALE GENOMIC DNA]</scope>
</reference>
<dbReference type="AlphaFoldDB" id="A0A376AIV4"/>
<organism evidence="1 2">
    <name type="scientific">Ciceribacter selenitireducens ATCC BAA-1503</name>
    <dbReference type="NCBI Taxonomy" id="1336235"/>
    <lineage>
        <taxon>Bacteria</taxon>
        <taxon>Pseudomonadati</taxon>
        <taxon>Pseudomonadota</taxon>
        <taxon>Alphaproteobacteria</taxon>
        <taxon>Hyphomicrobiales</taxon>
        <taxon>Rhizobiaceae</taxon>
        <taxon>Ciceribacter</taxon>
    </lineage>
</organism>
<gene>
    <name evidence="1" type="ORF">RHIZ70_3392</name>
</gene>
<dbReference type="Proteomes" id="UP000254764">
    <property type="component" value="Unassembled WGS sequence"/>
</dbReference>